<accession>A0AA39MRY7</accession>
<evidence type="ECO:0000256" key="1">
    <source>
        <dbReference type="SAM" id="MobiDB-lite"/>
    </source>
</evidence>
<dbReference type="EMBL" id="JAUEPT010000021">
    <property type="protein sequence ID" value="KAK0443824.1"/>
    <property type="molecule type" value="Genomic_DNA"/>
</dbReference>
<comment type="caution">
    <text evidence="2">The sequence shown here is derived from an EMBL/GenBank/DDBJ whole genome shotgun (WGS) entry which is preliminary data.</text>
</comment>
<evidence type="ECO:0000313" key="3">
    <source>
        <dbReference type="Proteomes" id="UP001175226"/>
    </source>
</evidence>
<gene>
    <name evidence="2" type="ORF">EV421DRAFT_1735549</name>
</gene>
<dbReference type="Proteomes" id="UP001175226">
    <property type="component" value="Unassembled WGS sequence"/>
</dbReference>
<proteinExistence type="predicted"/>
<protein>
    <submittedName>
        <fullName evidence="2">Uncharacterized protein</fullName>
    </submittedName>
</protein>
<keyword evidence="3" id="KW-1185">Reference proteome</keyword>
<dbReference type="AlphaFoldDB" id="A0AA39MRY7"/>
<organism evidence="2 3">
    <name type="scientific">Armillaria borealis</name>
    <dbReference type="NCBI Taxonomy" id="47425"/>
    <lineage>
        <taxon>Eukaryota</taxon>
        <taxon>Fungi</taxon>
        <taxon>Dikarya</taxon>
        <taxon>Basidiomycota</taxon>
        <taxon>Agaricomycotina</taxon>
        <taxon>Agaricomycetes</taxon>
        <taxon>Agaricomycetidae</taxon>
        <taxon>Agaricales</taxon>
        <taxon>Marasmiineae</taxon>
        <taxon>Physalacriaceae</taxon>
        <taxon>Armillaria</taxon>
    </lineage>
</organism>
<reference evidence="2" key="1">
    <citation type="submission" date="2023-06" db="EMBL/GenBank/DDBJ databases">
        <authorList>
            <consortium name="Lawrence Berkeley National Laboratory"/>
            <person name="Ahrendt S."/>
            <person name="Sahu N."/>
            <person name="Indic B."/>
            <person name="Wong-Bajracharya J."/>
            <person name="Merenyi Z."/>
            <person name="Ke H.-M."/>
            <person name="Monk M."/>
            <person name="Kocsube S."/>
            <person name="Drula E."/>
            <person name="Lipzen A."/>
            <person name="Balint B."/>
            <person name="Henrissat B."/>
            <person name="Andreopoulos B."/>
            <person name="Martin F.M."/>
            <person name="Harder C.B."/>
            <person name="Rigling D."/>
            <person name="Ford K.L."/>
            <person name="Foster G.D."/>
            <person name="Pangilinan J."/>
            <person name="Papanicolaou A."/>
            <person name="Barry K."/>
            <person name="LaButti K."/>
            <person name="Viragh M."/>
            <person name="Koriabine M."/>
            <person name="Yan M."/>
            <person name="Riley R."/>
            <person name="Champramary S."/>
            <person name="Plett K.L."/>
            <person name="Tsai I.J."/>
            <person name="Slot J."/>
            <person name="Sipos G."/>
            <person name="Plett J."/>
            <person name="Nagy L.G."/>
            <person name="Grigoriev I.V."/>
        </authorList>
    </citation>
    <scope>NUCLEOTIDE SEQUENCE</scope>
    <source>
        <strain evidence="2">FPL87.14</strain>
    </source>
</reference>
<sequence length="574" mass="64611">MRVEEHCTGVNKNHVDKKLRVLRRAERQGLRGDNQALEAAAGFPATRHWQNDESWNFASWTGTNSGCTSPRAYSPSLFTTTTDQYYALRTSPWNISQDLRYIWSFQSVRGGHVLGLRVKSALHRSRAQIVWLANDFEEKSVSMTKAQKGDTDVNIEISEASGSPADSIVRTAIYASIMPASTTTNTHTLSAMISTYKYDGSSVTVEHLQKVTAFCEDLHCDKNLPWAASGKHPWKSGPHSEELKRTSNPGPSKFRTTRLVWPLLNRLLLCSTKLRHSHPRHLHEFFYVTTACLTVCRLPEDQSKDVEEPDVIGKLHTRPFLIGTLRRYTHHTNGIPCQHRLVNGSVMNHMAISVRQYNANTDRCGRHVCLLEEEPEVLRLIWHPGLGMNSGISVYQADMYDGRYLSTPSYDIGRTRKLRKERSLDSDLRNDDVARRREGKNSRNVTIDSLHNDLVSDLKHTAGHVSLLQVGLLQLPFFRENPSHTALEPSQALARSSYHMCSRTGFGSLAALSRSLMPPARGEGGSIEEEQMENAHLASLYQPSSGGWLFIAYKTRNLQQLPRRHDQSSAASCS</sequence>
<name>A0AA39MRY7_9AGAR</name>
<feature type="region of interest" description="Disordered" evidence="1">
    <location>
        <begin position="230"/>
        <end position="251"/>
    </location>
</feature>
<evidence type="ECO:0000313" key="2">
    <source>
        <dbReference type="EMBL" id="KAK0443824.1"/>
    </source>
</evidence>